<name>A0AAE8XZB1_9CAUD</name>
<proteinExistence type="predicted"/>
<evidence type="ECO:0000256" key="1">
    <source>
        <dbReference type="SAM" id="MobiDB-lite"/>
    </source>
</evidence>
<accession>A0AAE8XZB1</accession>
<evidence type="ECO:0000313" key="3">
    <source>
        <dbReference type="Proteomes" id="UP000827176"/>
    </source>
</evidence>
<organism evidence="2 3">
    <name type="scientific">Halorubrum tailed virus 28</name>
    <dbReference type="NCBI Taxonomy" id="2878009"/>
    <lineage>
        <taxon>Viruses</taxon>
        <taxon>Duplodnaviria</taxon>
        <taxon>Heunggongvirae</taxon>
        <taxon>Uroviricota</taxon>
        <taxon>Caudoviricetes</taxon>
        <taxon>Suolaviridae</taxon>
        <taxon>Pormufvirus</taxon>
        <taxon>Pormufvirus salinum</taxon>
        <taxon>Pormufvirus HRTV28</taxon>
    </lineage>
</organism>
<feature type="region of interest" description="Disordered" evidence="1">
    <location>
        <begin position="465"/>
        <end position="484"/>
    </location>
</feature>
<keyword evidence="3" id="KW-1185">Reference proteome</keyword>
<dbReference type="EMBL" id="MZ334528">
    <property type="protein sequence ID" value="UBF23475.1"/>
    <property type="molecule type" value="Genomic_DNA"/>
</dbReference>
<sequence length="484" mass="53314">MPDAYRVRDPDTDEVYANLTNATVEDAVNRFARTASASFVDRGSDLLDEFTDYTLVDIDLKPVGSNTWTRRFSGFVAEQDYDKSETSIDLLSHDHWLKRRKVDREFVNMDASDIVIELIEDFTPLTVASADVDFIDEPTDITERYKGVTPAEIIAGLTESSANEQFGATNDREFFLREFSAGEGPFDFTPGRYLNTEWEDDNRSQINQVRVKYGANGNEEVVVSDKAAQASLGESIGSNSGVILEQSKTYEGIPAGERSTARAKAEAILECGEPIAIGTIETFNVGALRPGQIVQVIDPDAGVDAEFRVADVQLDSTGTDTVLVAENREGVIDKLADLSEEQDRIEAREGALDPDNSVEFLTSMFDFEVDWNVRLLERQYLDRQLILGSERRDATDTPLFAPRGGALGFSFPVRTSETTTINAGETLTVASGETLETDQVELNGELALEGELALRDVRQIRPTDGGFMGDGFKTQTELVDTSTP</sequence>
<protein>
    <submittedName>
        <fullName evidence="2">Baseplate hub</fullName>
    </submittedName>
</protein>
<reference evidence="2" key="1">
    <citation type="submission" date="2021-05" db="EMBL/GenBank/DDBJ databases">
        <title>Diversity, taxonomy and evolution of archaeal viruses of the class Caudoviricetes.</title>
        <authorList>
            <person name="Liu Y."/>
            <person name="Demina T.A."/>
            <person name="Roux S."/>
            <person name="Aiewsakun P."/>
            <person name="Kazlauskas D."/>
            <person name="Simmonds P."/>
            <person name="Prangishvili D."/>
            <person name="Oksanen H.M."/>
            <person name="Krupovic M."/>
        </authorList>
    </citation>
    <scope>NUCLEOTIDE SEQUENCE</scope>
    <source>
        <strain evidence="2">HRTV-28/28</strain>
    </source>
</reference>
<dbReference type="Proteomes" id="UP000827176">
    <property type="component" value="Segment"/>
</dbReference>
<feature type="compositionally biased region" description="Polar residues" evidence="1">
    <location>
        <begin position="473"/>
        <end position="484"/>
    </location>
</feature>
<evidence type="ECO:0000313" key="2">
    <source>
        <dbReference type="EMBL" id="UBF23475.1"/>
    </source>
</evidence>
<gene>
    <name evidence="2" type="ORF">HRTV-28_gp37</name>
</gene>